<protein>
    <submittedName>
        <fullName evidence="1">Starvation-inducible outer membrane lipoprotein</fullName>
    </submittedName>
</protein>
<accession>A0ABQ0JU67</accession>
<dbReference type="EMBL" id="BAFN01000001">
    <property type="protein sequence ID" value="GAN32299.1"/>
    <property type="molecule type" value="Genomic_DNA"/>
</dbReference>
<dbReference type="RefSeq" id="WP_052562438.1">
    <property type="nucleotide sequence ID" value="NZ_BAFN01000001.1"/>
</dbReference>
<proteinExistence type="predicted"/>
<dbReference type="PANTHER" id="PTHR37530:SF1">
    <property type="entry name" value="OUTER MEMBRANE PROTEIN SLP"/>
    <property type="match status" value="1"/>
</dbReference>
<name>A0ABQ0JU67_9BACT</name>
<dbReference type="PIRSF" id="PIRSF004982">
    <property type="entry name" value="SlP"/>
    <property type="match status" value="1"/>
</dbReference>
<dbReference type="PROSITE" id="PS51257">
    <property type="entry name" value="PROKAR_LIPOPROTEIN"/>
    <property type="match status" value="1"/>
</dbReference>
<dbReference type="InterPro" id="IPR004658">
    <property type="entry name" value="OMP_Slp"/>
</dbReference>
<keyword evidence="2" id="KW-1185">Reference proteome</keyword>
<comment type="caution">
    <text evidence="1">The sequence shown here is derived from an EMBL/GenBank/DDBJ whole genome shotgun (WGS) entry which is preliminary data.</text>
</comment>
<dbReference type="Pfam" id="PF03843">
    <property type="entry name" value="Slp"/>
    <property type="match status" value="1"/>
</dbReference>
<dbReference type="Proteomes" id="UP000032309">
    <property type="component" value="Unassembled WGS sequence"/>
</dbReference>
<dbReference type="PANTHER" id="PTHR37530">
    <property type="entry name" value="OUTER MEMBRANE PROTEIN SLP"/>
    <property type="match status" value="1"/>
</dbReference>
<evidence type="ECO:0000313" key="2">
    <source>
        <dbReference type="Proteomes" id="UP000032309"/>
    </source>
</evidence>
<organism evidence="1 2">
    <name type="scientific">Candidatus Brocadia sinica JPN1</name>
    <dbReference type="NCBI Taxonomy" id="1197129"/>
    <lineage>
        <taxon>Bacteria</taxon>
        <taxon>Pseudomonadati</taxon>
        <taxon>Planctomycetota</taxon>
        <taxon>Candidatus Brocadiia</taxon>
        <taxon>Candidatus Brocadiales</taxon>
        <taxon>Candidatus Brocadiaceae</taxon>
        <taxon>Candidatus Brocadia</taxon>
    </lineage>
</organism>
<sequence length="176" mass="20479">MIKRGECFSFSHSMLIIFLLSLSGCAPVISKQARDQARPDIVFREVLSDPEQYKGRMIILSGIIIETKNTKEGTLLEVLQCPAGYRGKPKDADETGGRFLAIDNRYLDVDVFAKGRSVTIAGEIQGRRTLPLGQIEYSYPLISVKEIYLWPVEKNYPSRDYYYHDYWWWRSRYPYY</sequence>
<evidence type="ECO:0000313" key="1">
    <source>
        <dbReference type="EMBL" id="GAN32299.1"/>
    </source>
</evidence>
<keyword evidence="1" id="KW-0449">Lipoprotein</keyword>
<gene>
    <name evidence="1" type="ORF">BROSI_A0811</name>
</gene>
<reference evidence="2" key="1">
    <citation type="journal article" date="2015" name="Genome Announc.">
        <title>Draft Genome Sequence of an Anaerobic Ammonium-Oxidizing Bacterium, "Candidatus Brocadia sinica".</title>
        <authorList>
            <person name="Oshiki M."/>
            <person name="Shinyako-Hata K."/>
            <person name="Satoh H."/>
            <person name="Okabe S."/>
        </authorList>
    </citation>
    <scope>NUCLEOTIDE SEQUENCE [LARGE SCALE GENOMIC DNA]</scope>
    <source>
        <strain evidence="2">JPN1</strain>
    </source>
</reference>